<dbReference type="AlphaFoldDB" id="A0A5M3Q0Q0"/>
<dbReference type="Proteomes" id="UP000387223">
    <property type="component" value="Unassembled WGS sequence"/>
</dbReference>
<evidence type="ECO:0000256" key="1">
    <source>
        <dbReference type="SAM" id="SignalP"/>
    </source>
</evidence>
<evidence type="ECO:0000313" key="2">
    <source>
        <dbReference type="EMBL" id="GBO88626.1"/>
    </source>
</evidence>
<protein>
    <submittedName>
        <fullName evidence="2">Uncharacterized protein</fullName>
    </submittedName>
</protein>
<organism evidence="2 3">
    <name type="scientific">Marinobacter salsuginis</name>
    <dbReference type="NCBI Taxonomy" id="418719"/>
    <lineage>
        <taxon>Bacteria</taxon>
        <taxon>Pseudomonadati</taxon>
        <taxon>Pseudomonadota</taxon>
        <taxon>Gammaproteobacteria</taxon>
        <taxon>Pseudomonadales</taxon>
        <taxon>Marinobacteraceae</taxon>
        <taxon>Marinobacter</taxon>
    </lineage>
</organism>
<feature type="chain" id="PRO_5024386826" evidence="1">
    <location>
        <begin position="27"/>
        <end position="205"/>
    </location>
</feature>
<reference evidence="2 3" key="1">
    <citation type="journal article" date="2019" name="J. Gen. Appl. Microbiol.">
        <title>Aerobic degradation of cis-dichloroethene by the marine bacterium Marinobacter salsuginis strain 5N-3.</title>
        <authorList>
            <person name="Inoue Y."/>
            <person name="Fukunaga Y."/>
            <person name="Katsumata H."/>
            <person name="Ohji S."/>
            <person name="Hosoyama A."/>
            <person name="Mori K."/>
            <person name="Ando K."/>
        </authorList>
    </citation>
    <scope>NUCLEOTIDE SEQUENCE [LARGE SCALE GENOMIC DNA]</scope>
    <source>
        <strain evidence="2 3">NBRC 109114</strain>
    </source>
</reference>
<keyword evidence="1" id="KW-0732">Signal</keyword>
<gene>
    <name evidence="2" type="ORF">MSSD14B_22940</name>
</gene>
<comment type="caution">
    <text evidence="2">The sequence shown here is derived from an EMBL/GenBank/DDBJ whole genome shotgun (WGS) entry which is preliminary data.</text>
</comment>
<name>A0A5M3Q0Q0_9GAMM</name>
<proteinExistence type="predicted"/>
<dbReference type="EMBL" id="BGZI01000015">
    <property type="protein sequence ID" value="GBO88626.1"/>
    <property type="molecule type" value="Genomic_DNA"/>
</dbReference>
<feature type="signal peptide" evidence="1">
    <location>
        <begin position="1"/>
        <end position="26"/>
    </location>
</feature>
<evidence type="ECO:0000313" key="3">
    <source>
        <dbReference type="Proteomes" id="UP000387223"/>
    </source>
</evidence>
<sequence>MESPQVKSTVAAVLTASVLCAQPVAAGWDVYQHLSSQGGSWTVHDRKAGVTGADNSRSFLLASVHCAGENADALRLSFGSQISQFYRLYFVSELVPAIQANKADLTISVDGRHSFPLQYHNASIDNQNRLITSGMVMSHQAESKAMDALMAGRQVTFNLSYNGSLLLTEKFTLSNSADALNSLHCPDSSTTVADTRDSAATDQAL</sequence>
<accession>A0A5M3Q0Q0</accession>